<comment type="caution">
    <text evidence="2">The sequence shown here is derived from an EMBL/GenBank/DDBJ whole genome shotgun (WGS) entry which is preliminary data.</text>
</comment>
<reference evidence="2 3" key="1">
    <citation type="journal article" date="2024" name="BMC Genomics">
        <title>De novo assembly and annotation of Popillia japonica's genome with initial clues to its potential as an invasive pest.</title>
        <authorList>
            <person name="Cucini C."/>
            <person name="Boschi S."/>
            <person name="Funari R."/>
            <person name="Cardaioli E."/>
            <person name="Iannotti N."/>
            <person name="Marturano G."/>
            <person name="Paoli F."/>
            <person name="Bruttini M."/>
            <person name="Carapelli A."/>
            <person name="Frati F."/>
            <person name="Nardi F."/>
        </authorList>
    </citation>
    <scope>NUCLEOTIDE SEQUENCE [LARGE SCALE GENOMIC DNA]</scope>
    <source>
        <strain evidence="2">DMR45628</strain>
    </source>
</reference>
<organism evidence="2 3">
    <name type="scientific">Popillia japonica</name>
    <name type="common">Japanese beetle</name>
    <dbReference type="NCBI Taxonomy" id="7064"/>
    <lineage>
        <taxon>Eukaryota</taxon>
        <taxon>Metazoa</taxon>
        <taxon>Ecdysozoa</taxon>
        <taxon>Arthropoda</taxon>
        <taxon>Hexapoda</taxon>
        <taxon>Insecta</taxon>
        <taxon>Pterygota</taxon>
        <taxon>Neoptera</taxon>
        <taxon>Endopterygota</taxon>
        <taxon>Coleoptera</taxon>
        <taxon>Polyphaga</taxon>
        <taxon>Scarabaeiformia</taxon>
        <taxon>Scarabaeidae</taxon>
        <taxon>Rutelinae</taxon>
        <taxon>Popillia</taxon>
    </lineage>
</organism>
<accession>A0AAW1IB89</accession>
<evidence type="ECO:0000256" key="1">
    <source>
        <dbReference type="SAM" id="MobiDB-lite"/>
    </source>
</evidence>
<name>A0AAW1IB89_POPJA</name>
<evidence type="ECO:0000313" key="3">
    <source>
        <dbReference type="Proteomes" id="UP001458880"/>
    </source>
</evidence>
<evidence type="ECO:0000313" key="2">
    <source>
        <dbReference type="EMBL" id="KAK9686396.1"/>
    </source>
</evidence>
<gene>
    <name evidence="2" type="ORF">QE152_g37215</name>
</gene>
<keyword evidence="3" id="KW-1185">Reference proteome</keyword>
<protein>
    <submittedName>
        <fullName evidence="2">Uncharacterized protein</fullName>
    </submittedName>
</protein>
<dbReference type="AlphaFoldDB" id="A0AAW1IB89"/>
<proteinExistence type="predicted"/>
<dbReference type="EMBL" id="JASPKY010000709">
    <property type="protein sequence ID" value="KAK9686396.1"/>
    <property type="molecule type" value="Genomic_DNA"/>
</dbReference>
<sequence length="106" mass="11280">MGVTLPIGNARGSQVGQIVGEHGGISSDPHGSQHPGGSQRGAEELEQQLRYRQAVDNKVLGKKMLNKLMKRDLANLVPTALQIRKYGFGNGSYISVTGPGQQGCTH</sequence>
<feature type="region of interest" description="Disordered" evidence="1">
    <location>
        <begin position="1"/>
        <end position="44"/>
    </location>
</feature>
<dbReference type="Proteomes" id="UP001458880">
    <property type="component" value="Unassembled WGS sequence"/>
</dbReference>